<dbReference type="AlphaFoldDB" id="A0A497EV31"/>
<dbReference type="PANTHER" id="PTHR43546:SF4">
    <property type="entry name" value="UPF0282 PROTEIN MJ1629"/>
    <property type="match status" value="1"/>
</dbReference>
<dbReference type="PANTHER" id="PTHR43546">
    <property type="entry name" value="UPF0173 METAL-DEPENDENT HYDROLASE MJ1163-RELATED"/>
    <property type="match status" value="1"/>
</dbReference>
<reference evidence="2 3" key="1">
    <citation type="submission" date="2018-06" db="EMBL/GenBank/DDBJ databases">
        <title>Extensive metabolic versatility and redundancy in microbially diverse, dynamic hydrothermal sediments.</title>
        <authorList>
            <person name="Dombrowski N."/>
            <person name="Teske A."/>
            <person name="Baker B.J."/>
        </authorList>
    </citation>
    <scope>NUCLEOTIDE SEQUENCE [LARGE SCALE GENOMIC DNA]</scope>
    <source>
        <strain evidence="2">B34_G17</strain>
    </source>
</reference>
<comment type="caution">
    <text evidence="2">The sequence shown here is derived from an EMBL/GenBank/DDBJ whole genome shotgun (WGS) entry which is preliminary data.</text>
</comment>
<dbReference type="Proteomes" id="UP000272051">
    <property type="component" value="Unassembled WGS sequence"/>
</dbReference>
<sequence>MDYIKLTPIAAESLGVRSLSFYVETPDIRIVVDPGVSLGKRFSRPPHIEEYRALKRLREKLIYSVEKADVLTISHYHFDHFTPIGILDYVWTWNEPNIAQELYRDKVVLAKDAKNNINYNQRRRGSIFVKNVEKLVKKLEFADGRCFEFGKTRLIFSCPVPHGEDGTKLGWVLMLFIEHADEKVVFSSDVQGPASNQALKQIIKWKPQIVVLGGPPTYLSDVKSNQDSIQQAFKNMELLAEVCDMLIVDHHLLRDENWSNLLSAVYDRAESFSHYVLTVAEYLGVDNSPLEYRRKRLWDESPPSEDFVKWCKMPYEKRKSTPPPID</sequence>
<dbReference type="InterPro" id="IPR014426">
    <property type="entry name" value="UPF0282_hydrls"/>
</dbReference>
<comment type="similarity">
    <text evidence="1">Belongs to the UPF0282 family.</text>
</comment>
<dbReference type="HAMAP" id="MF_01406">
    <property type="entry name" value="UPF0282"/>
    <property type="match status" value="1"/>
</dbReference>
<evidence type="ECO:0000256" key="1">
    <source>
        <dbReference type="HAMAP-Rule" id="MF_01406"/>
    </source>
</evidence>
<dbReference type="PIRSF" id="PIRSF004944">
    <property type="entry name" value="UCP004944_hydrls"/>
    <property type="match status" value="1"/>
</dbReference>
<dbReference type="Gene3D" id="3.60.15.10">
    <property type="entry name" value="Ribonuclease Z/Hydroxyacylglutathione hydrolase-like"/>
    <property type="match status" value="1"/>
</dbReference>
<dbReference type="SUPFAM" id="SSF56281">
    <property type="entry name" value="Metallo-hydrolase/oxidoreductase"/>
    <property type="match status" value="1"/>
</dbReference>
<evidence type="ECO:0000313" key="3">
    <source>
        <dbReference type="Proteomes" id="UP000272051"/>
    </source>
</evidence>
<evidence type="ECO:0000313" key="2">
    <source>
        <dbReference type="EMBL" id="RLE50498.1"/>
    </source>
</evidence>
<dbReference type="InterPro" id="IPR050114">
    <property type="entry name" value="UPF0173_UPF0282_UlaG_hydrolase"/>
</dbReference>
<accession>A0A497EV31</accession>
<dbReference type="InterPro" id="IPR036866">
    <property type="entry name" value="RibonucZ/Hydroxyglut_hydro"/>
</dbReference>
<proteinExistence type="inferred from homology"/>
<organism evidence="2 3">
    <name type="scientific">Thermoproteota archaeon</name>
    <dbReference type="NCBI Taxonomy" id="2056631"/>
    <lineage>
        <taxon>Archaea</taxon>
        <taxon>Thermoproteota</taxon>
    </lineage>
</organism>
<protein>
    <recommendedName>
        <fullName evidence="1">UPF0282 protein DRJ33_07365</fullName>
    </recommendedName>
</protein>
<gene>
    <name evidence="2" type="ORF">DRJ33_07365</name>
</gene>
<dbReference type="Pfam" id="PF13483">
    <property type="entry name" value="Lactamase_B_3"/>
    <property type="match status" value="1"/>
</dbReference>
<name>A0A497EV31_9CREN</name>
<dbReference type="EMBL" id="QMQX01000168">
    <property type="protein sequence ID" value="RLE50498.1"/>
    <property type="molecule type" value="Genomic_DNA"/>
</dbReference>